<dbReference type="AlphaFoldDB" id="A0A545UIP2"/>
<feature type="transmembrane region" description="Helical" evidence="1">
    <location>
        <begin position="5"/>
        <end position="24"/>
    </location>
</feature>
<name>A0A545UIP2_9GAMM</name>
<evidence type="ECO:0000256" key="1">
    <source>
        <dbReference type="SAM" id="Phobius"/>
    </source>
</evidence>
<dbReference type="EMBL" id="VIKS01000001">
    <property type="protein sequence ID" value="TQV89344.1"/>
    <property type="molecule type" value="Genomic_DNA"/>
</dbReference>
<comment type="caution">
    <text evidence="2">The sequence shown here is derived from an EMBL/GenBank/DDBJ whole genome shotgun (WGS) entry which is preliminary data.</text>
</comment>
<keyword evidence="1" id="KW-0472">Membrane</keyword>
<keyword evidence="1" id="KW-0812">Transmembrane</keyword>
<dbReference type="Proteomes" id="UP000315439">
    <property type="component" value="Unassembled WGS sequence"/>
</dbReference>
<sequence>MNRKYFKYFILAGAAIGLSATLWIENELQSNTESFNENSFAQVSNDKNKLNGAKLKETKSSRIELSAPAKNNKDLMSSVEQTVQSTQSIPPLSELEQIFQNSDDLYSLGLELLEKSENGDPEAQYYLAKVIITCDLSSGEQHLSAYDSGEAFEIREWLYTRCAGFNSQNIVTFGHYKDWLKLSAQSGFALSQLVDLALSRDVTRDHETLLILKNAIDSRHHDAMSMLSSLSKNDAAKSVWALLACDYGYDCSDESKESWRMIEVTDCALKLHLGEECNAKVDYVEVVKRQFPEEKFLKILERKSQLKKVIESGDLDELTFDDILN</sequence>
<reference evidence="2 3" key="1">
    <citation type="submission" date="2019-07" db="EMBL/GenBank/DDBJ databases">
        <title>Draft genome for Aliikangiella sp. M105.</title>
        <authorList>
            <person name="Wang G."/>
        </authorList>
    </citation>
    <scope>NUCLEOTIDE SEQUENCE [LARGE SCALE GENOMIC DNA]</scope>
    <source>
        <strain evidence="2 3">M105</strain>
    </source>
</reference>
<keyword evidence="3" id="KW-1185">Reference proteome</keyword>
<organism evidence="2 3">
    <name type="scientific">Aliikangiella coralliicola</name>
    <dbReference type="NCBI Taxonomy" id="2592383"/>
    <lineage>
        <taxon>Bacteria</taxon>
        <taxon>Pseudomonadati</taxon>
        <taxon>Pseudomonadota</taxon>
        <taxon>Gammaproteobacteria</taxon>
        <taxon>Oceanospirillales</taxon>
        <taxon>Pleioneaceae</taxon>
        <taxon>Aliikangiella</taxon>
    </lineage>
</organism>
<evidence type="ECO:0000313" key="2">
    <source>
        <dbReference type="EMBL" id="TQV89344.1"/>
    </source>
</evidence>
<accession>A0A545UIP2</accession>
<evidence type="ECO:0000313" key="3">
    <source>
        <dbReference type="Proteomes" id="UP000315439"/>
    </source>
</evidence>
<proteinExistence type="predicted"/>
<keyword evidence="1" id="KW-1133">Transmembrane helix</keyword>
<gene>
    <name evidence="2" type="ORF">FLL46_00220</name>
</gene>
<protein>
    <submittedName>
        <fullName evidence="2">Uncharacterized protein</fullName>
    </submittedName>
</protein>